<evidence type="ECO:0000256" key="4">
    <source>
        <dbReference type="ARBA" id="ARBA00023002"/>
    </source>
</evidence>
<proteinExistence type="inferred from homology"/>
<dbReference type="InterPro" id="IPR008927">
    <property type="entry name" value="6-PGluconate_DH-like_C_sf"/>
</dbReference>
<dbReference type="Proteomes" id="UP000008907">
    <property type="component" value="Chromosome"/>
</dbReference>
<feature type="domain" description="Mannitol dehydrogenase C-terminal" evidence="8">
    <location>
        <begin position="195"/>
        <end position="325"/>
    </location>
</feature>
<reference evidence="9 10" key="1">
    <citation type="journal article" date="2011" name="J. Bacteriol.">
        <title>Genome Sequence of Mycoplasma putrefaciens Type Strain KS1.</title>
        <authorList>
            <person name="Calcutt M.J."/>
            <person name="Foecking M.F."/>
        </authorList>
    </citation>
    <scope>NUCLEOTIDE SEQUENCE [LARGE SCALE GENOMIC DNA]</scope>
    <source>
        <strain evidence="10">ATCC 15718 / NCTC 10155 / C30 KS-1 / KS-1</strain>
    </source>
</reference>
<dbReference type="PANTHER" id="PTHR30524:SF0">
    <property type="entry name" value="ALTRONATE OXIDOREDUCTASE-RELATED"/>
    <property type="match status" value="1"/>
</dbReference>
<dbReference type="GO" id="GO:0019592">
    <property type="term" value="P:mannitol catabolic process"/>
    <property type="evidence" value="ECO:0007669"/>
    <property type="project" value="TreeGrafter"/>
</dbReference>
<dbReference type="PROSITE" id="PS00974">
    <property type="entry name" value="MANNITOL_DHGENASE"/>
    <property type="match status" value="1"/>
</dbReference>
<evidence type="ECO:0000256" key="2">
    <source>
        <dbReference type="ARBA" id="ARBA00012939"/>
    </source>
</evidence>
<evidence type="ECO:0000259" key="7">
    <source>
        <dbReference type="Pfam" id="PF01232"/>
    </source>
</evidence>
<organism evidence="9 10">
    <name type="scientific">Mycoplasma putrefaciens (strain ATCC 15718 / NCTC 10155 / C30 KS-1 / KS-1)</name>
    <dbReference type="NCBI Taxonomy" id="743965"/>
    <lineage>
        <taxon>Bacteria</taxon>
        <taxon>Bacillati</taxon>
        <taxon>Mycoplasmatota</taxon>
        <taxon>Mollicutes</taxon>
        <taxon>Mycoplasmataceae</taxon>
        <taxon>Mycoplasma</taxon>
    </lineage>
</organism>
<evidence type="ECO:0000256" key="1">
    <source>
        <dbReference type="ARBA" id="ARBA00006541"/>
    </source>
</evidence>
<protein>
    <recommendedName>
        <fullName evidence="3">Mannitol-1-phosphate 5-dehydrogenase</fullName>
        <ecNumber evidence="2">1.1.1.17</ecNumber>
    </recommendedName>
</protein>
<dbReference type="Pfam" id="PF01232">
    <property type="entry name" value="Mannitol_dh"/>
    <property type="match status" value="1"/>
</dbReference>
<dbReference type="SUPFAM" id="SSF51735">
    <property type="entry name" value="NAD(P)-binding Rossmann-fold domains"/>
    <property type="match status" value="1"/>
</dbReference>
<evidence type="ECO:0000313" key="9">
    <source>
        <dbReference type="EMBL" id="AEM68867.1"/>
    </source>
</evidence>
<dbReference type="PRINTS" id="PR00084">
    <property type="entry name" value="MTLDHDRGNASE"/>
</dbReference>
<dbReference type="GO" id="GO:0008926">
    <property type="term" value="F:mannitol-1-phosphate 5-dehydrogenase activity"/>
    <property type="evidence" value="ECO:0007669"/>
    <property type="project" value="UniProtKB-EC"/>
</dbReference>
<evidence type="ECO:0000256" key="5">
    <source>
        <dbReference type="ARBA" id="ARBA00023027"/>
    </source>
</evidence>
<dbReference type="InterPro" id="IPR000669">
    <property type="entry name" value="Mannitol_DH"/>
</dbReference>
<dbReference type="SUPFAM" id="SSF48179">
    <property type="entry name" value="6-phosphogluconate dehydrogenase C-terminal domain-like"/>
    <property type="match status" value="1"/>
</dbReference>
<comment type="catalytic activity">
    <reaction evidence="6">
        <text>D-mannitol 1-phosphate + NAD(+) = beta-D-fructose 6-phosphate + NADH + H(+)</text>
        <dbReference type="Rhea" id="RHEA:19661"/>
        <dbReference type="ChEBI" id="CHEBI:15378"/>
        <dbReference type="ChEBI" id="CHEBI:57540"/>
        <dbReference type="ChEBI" id="CHEBI:57634"/>
        <dbReference type="ChEBI" id="CHEBI:57945"/>
        <dbReference type="ChEBI" id="CHEBI:61381"/>
        <dbReference type="EC" id="1.1.1.17"/>
    </reaction>
</comment>
<feature type="domain" description="Mannitol dehydrogenase N-terminal" evidence="7">
    <location>
        <begin position="1"/>
        <end position="182"/>
    </location>
</feature>
<evidence type="ECO:0000259" key="8">
    <source>
        <dbReference type="Pfam" id="PF08125"/>
    </source>
</evidence>
<dbReference type="InterPro" id="IPR013328">
    <property type="entry name" value="6PGD_dom2"/>
</dbReference>
<gene>
    <name evidence="9" type="primary">mtlD</name>
    <name evidence="9" type="ordered locus">MPUT_0504</name>
</gene>
<dbReference type="InterPro" id="IPR023027">
    <property type="entry name" value="Mannitol_DH_CS"/>
</dbReference>
<evidence type="ECO:0000256" key="6">
    <source>
        <dbReference type="ARBA" id="ARBA00048615"/>
    </source>
</evidence>
<dbReference type="Gene3D" id="1.10.1040.10">
    <property type="entry name" value="N-(1-d-carboxylethyl)-l-norvaline Dehydrogenase, domain 2"/>
    <property type="match status" value="1"/>
</dbReference>
<evidence type="ECO:0000313" key="10">
    <source>
        <dbReference type="Proteomes" id="UP000008907"/>
    </source>
</evidence>
<dbReference type="PANTHER" id="PTHR30524">
    <property type="entry name" value="MANNITOL-1-PHOSPHATE 5-DEHYDROGENASE"/>
    <property type="match status" value="1"/>
</dbReference>
<dbReference type="InterPro" id="IPR036291">
    <property type="entry name" value="NAD(P)-bd_dom_sf"/>
</dbReference>
<dbReference type="EC" id="1.1.1.17" evidence="2"/>
<comment type="similarity">
    <text evidence="1">Belongs to the mannitol dehydrogenase family.</text>
</comment>
<dbReference type="Gene3D" id="3.40.50.720">
    <property type="entry name" value="NAD(P)-binding Rossmann-like Domain"/>
    <property type="match status" value="1"/>
</dbReference>
<name>A0A7U3ZSS9_MYCPK</name>
<keyword evidence="5" id="KW-0520">NAD</keyword>
<sequence>MNVIHFGAGNIGRGFIAPILKDVVNHIYFVDNSKKLVDKINNQKIIEIWTSENKKFEIRNISAWQLTDFLNYQDSWDDVGLVTISIGVKNLSNIICYIQQIINYKTFKNQPLVIMCCENGIRVSSWFKTNFYNLKANIYFVDVLVDRIVSNNDLFSDYLKCEDYYLWVVDQTQWPSKIPQINHLTYTNNFDLQIAKKLYMLNAIHCCLGWFVYKNFGFDKLSTVYDALKNHSVLGFVNNYLDEVILVLNHKYQLSFKELNKYKKQIIERLNNNFITDELVRLVRNSELKLSKNERILTILDYARLHDLKHQTILLSYQNGLNYLKDHK</sequence>
<dbReference type="KEGG" id="mpf:MPUT_0504"/>
<evidence type="ECO:0000256" key="3">
    <source>
        <dbReference type="ARBA" id="ARBA00016219"/>
    </source>
</evidence>
<dbReference type="GO" id="GO:0005829">
    <property type="term" value="C:cytosol"/>
    <property type="evidence" value="ECO:0007669"/>
    <property type="project" value="TreeGrafter"/>
</dbReference>
<dbReference type="EMBL" id="CP003021">
    <property type="protein sequence ID" value="AEM68867.1"/>
    <property type="molecule type" value="Genomic_DNA"/>
</dbReference>
<dbReference type="RefSeq" id="WP_014035222.1">
    <property type="nucleotide sequence ID" value="NC_015946.1"/>
</dbReference>
<dbReference type="Pfam" id="PF08125">
    <property type="entry name" value="Mannitol_dh_C"/>
    <property type="match status" value="1"/>
</dbReference>
<accession>A0A7U3ZSS9</accession>
<dbReference type="InterPro" id="IPR013131">
    <property type="entry name" value="Mannitol_DH_N"/>
</dbReference>
<keyword evidence="4" id="KW-0560">Oxidoreductase</keyword>
<dbReference type="AlphaFoldDB" id="A0A7U3ZSS9"/>
<dbReference type="InterPro" id="IPR013118">
    <property type="entry name" value="Mannitol_DH_C"/>
</dbReference>